<evidence type="ECO:0000313" key="10">
    <source>
        <dbReference type="Proteomes" id="UP000660339"/>
    </source>
</evidence>
<keyword evidence="10" id="KW-1185">Reference proteome</keyword>
<dbReference type="SUPFAM" id="SSF103473">
    <property type="entry name" value="MFS general substrate transporter"/>
    <property type="match status" value="1"/>
</dbReference>
<dbReference type="InterPro" id="IPR050171">
    <property type="entry name" value="MFS_Transporters"/>
</dbReference>
<feature type="transmembrane region" description="Helical" evidence="7">
    <location>
        <begin position="48"/>
        <end position="70"/>
    </location>
</feature>
<dbReference type="Pfam" id="PF07690">
    <property type="entry name" value="MFS_1"/>
    <property type="match status" value="1"/>
</dbReference>
<feature type="transmembrane region" description="Helical" evidence="7">
    <location>
        <begin position="77"/>
        <end position="93"/>
    </location>
</feature>
<dbReference type="Proteomes" id="UP000660339">
    <property type="component" value="Unassembled WGS sequence"/>
</dbReference>
<feature type="transmembrane region" description="Helical" evidence="7">
    <location>
        <begin position="353"/>
        <end position="371"/>
    </location>
</feature>
<keyword evidence="5 7" id="KW-1133">Transmembrane helix</keyword>
<evidence type="ECO:0000256" key="5">
    <source>
        <dbReference type="ARBA" id="ARBA00022989"/>
    </source>
</evidence>
<evidence type="ECO:0000256" key="7">
    <source>
        <dbReference type="SAM" id="Phobius"/>
    </source>
</evidence>
<accession>A0A8J3LNL7</accession>
<feature type="transmembrane region" description="Helical" evidence="7">
    <location>
        <begin position="377"/>
        <end position="396"/>
    </location>
</feature>
<feature type="transmembrane region" description="Helical" evidence="7">
    <location>
        <begin position="211"/>
        <end position="239"/>
    </location>
</feature>
<dbReference type="GO" id="GO:0005886">
    <property type="term" value="C:plasma membrane"/>
    <property type="evidence" value="ECO:0007669"/>
    <property type="project" value="UniProtKB-SubCell"/>
</dbReference>
<gene>
    <name evidence="9" type="ORF">Cme02nite_69080</name>
</gene>
<dbReference type="RefSeq" id="WP_239087001.1">
    <property type="nucleotide sequence ID" value="NZ_BAAATT010000004.1"/>
</dbReference>
<dbReference type="EMBL" id="BONJ01000041">
    <property type="protein sequence ID" value="GIG18576.1"/>
    <property type="molecule type" value="Genomic_DNA"/>
</dbReference>
<dbReference type="Gene3D" id="1.20.1250.20">
    <property type="entry name" value="MFS general substrate transporter like domains"/>
    <property type="match status" value="1"/>
</dbReference>
<evidence type="ECO:0000256" key="4">
    <source>
        <dbReference type="ARBA" id="ARBA00022692"/>
    </source>
</evidence>
<keyword evidence="2" id="KW-0813">Transport</keyword>
<feature type="transmembrane region" description="Helical" evidence="7">
    <location>
        <begin position="14"/>
        <end position="36"/>
    </location>
</feature>
<evidence type="ECO:0000313" key="9">
    <source>
        <dbReference type="EMBL" id="GIG18576.1"/>
    </source>
</evidence>
<dbReference type="InterPro" id="IPR011701">
    <property type="entry name" value="MFS"/>
</dbReference>
<comment type="subcellular location">
    <subcellularLocation>
        <location evidence="1">Cell membrane</location>
        <topology evidence="1">Multi-pass membrane protein</topology>
    </subcellularLocation>
</comment>
<proteinExistence type="predicted"/>
<feature type="transmembrane region" description="Helical" evidence="7">
    <location>
        <begin position="279"/>
        <end position="297"/>
    </location>
</feature>
<evidence type="ECO:0000259" key="8">
    <source>
        <dbReference type="PROSITE" id="PS50850"/>
    </source>
</evidence>
<sequence length="419" mass="43137">MISKFLPAPGTPRVLMFATLVNTFGNGAYLTTSALFLTRSVGLSPAQVALGLSAAALAGMVLTTPMGYLADRRGPKQVQIVALIVLAVCFTGLTQVRELWSYVLIACVIAVADATVKAANGAMIASAVPQAERVRTRAFIRSTNNAGIALGTLAGSLPLLLDTRAGYLAVLLGNAVTFLLAAAVVTRVTAVARMSIPAGAPRMVALRDRPFLAFALLDGVVAALYNEVLSLALPLWLIAHTRAPVALVSAALLVNTIGCVTLQVWASRGTHTAADAVGVARRGALVVAASCVLFGFSAGQPSWLVAVLVLAASTVHVLGELWLSSATFAVVFDLAPDWAQGQYQGVHQTGRQIGNMVGPPVITALVVGWGAPGWSALAAIFAVAGLTAPHIIRWGLRQASRRSAAATCPAAAAQPTALA</sequence>
<dbReference type="InterPro" id="IPR020846">
    <property type="entry name" value="MFS_dom"/>
</dbReference>
<evidence type="ECO:0000256" key="6">
    <source>
        <dbReference type="ARBA" id="ARBA00023136"/>
    </source>
</evidence>
<dbReference type="InterPro" id="IPR036259">
    <property type="entry name" value="MFS_trans_sf"/>
</dbReference>
<keyword evidence="3" id="KW-1003">Cell membrane</keyword>
<keyword evidence="6 7" id="KW-0472">Membrane</keyword>
<dbReference type="GO" id="GO:0022857">
    <property type="term" value="F:transmembrane transporter activity"/>
    <property type="evidence" value="ECO:0007669"/>
    <property type="project" value="InterPro"/>
</dbReference>
<feature type="domain" description="Major facilitator superfamily (MFS) profile" evidence="8">
    <location>
        <begin position="11"/>
        <end position="397"/>
    </location>
</feature>
<dbReference type="PROSITE" id="PS50850">
    <property type="entry name" value="MFS"/>
    <property type="match status" value="1"/>
</dbReference>
<dbReference type="PANTHER" id="PTHR23517:SF2">
    <property type="entry name" value="MULTIDRUG RESISTANCE PROTEIN MDTH"/>
    <property type="match status" value="1"/>
</dbReference>
<organism evidence="9 10">
    <name type="scientific">Catellatospora methionotrophica</name>
    <dbReference type="NCBI Taxonomy" id="121620"/>
    <lineage>
        <taxon>Bacteria</taxon>
        <taxon>Bacillati</taxon>
        <taxon>Actinomycetota</taxon>
        <taxon>Actinomycetes</taxon>
        <taxon>Micromonosporales</taxon>
        <taxon>Micromonosporaceae</taxon>
        <taxon>Catellatospora</taxon>
    </lineage>
</organism>
<feature type="transmembrane region" description="Helical" evidence="7">
    <location>
        <begin position="303"/>
        <end position="332"/>
    </location>
</feature>
<dbReference type="AlphaFoldDB" id="A0A8J3LNL7"/>
<feature type="transmembrane region" description="Helical" evidence="7">
    <location>
        <begin position="99"/>
        <end position="116"/>
    </location>
</feature>
<evidence type="ECO:0000256" key="2">
    <source>
        <dbReference type="ARBA" id="ARBA00022448"/>
    </source>
</evidence>
<comment type="caution">
    <text evidence="9">The sequence shown here is derived from an EMBL/GenBank/DDBJ whole genome shotgun (WGS) entry which is preliminary data.</text>
</comment>
<keyword evidence="4 7" id="KW-0812">Transmembrane</keyword>
<evidence type="ECO:0000256" key="1">
    <source>
        <dbReference type="ARBA" id="ARBA00004651"/>
    </source>
</evidence>
<dbReference type="PANTHER" id="PTHR23517">
    <property type="entry name" value="RESISTANCE PROTEIN MDTM, PUTATIVE-RELATED-RELATED"/>
    <property type="match status" value="1"/>
</dbReference>
<evidence type="ECO:0000256" key="3">
    <source>
        <dbReference type="ARBA" id="ARBA00022475"/>
    </source>
</evidence>
<name>A0A8J3LNL7_9ACTN</name>
<feature type="transmembrane region" description="Helical" evidence="7">
    <location>
        <begin position="245"/>
        <end position="267"/>
    </location>
</feature>
<feature type="transmembrane region" description="Helical" evidence="7">
    <location>
        <begin position="167"/>
        <end position="190"/>
    </location>
</feature>
<protein>
    <submittedName>
        <fullName evidence="9">MFS transporter</fullName>
    </submittedName>
</protein>
<reference evidence="9" key="1">
    <citation type="submission" date="2021-01" db="EMBL/GenBank/DDBJ databases">
        <title>Whole genome shotgun sequence of Catellatospora methionotrophica NBRC 14553.</title>
        <authorList>
            <person name="Komaki H."/>
            <person name="Tamura T."/>
        </authorList>
    </citation>
    <scope>NUCLEOTIDE SEQUENCE</scope>
    <source>
        <strain evidence="9">NBRC 14553</strain>
    </source>
</reference>